<keyword evidence="3" id="KW-1185">Reference proteome</keyword>
<keyword evidence="1" id="KW-0472">Membrane</keyword>
<keyword evidence="1" id="KW-1133">Transmembrane helix</keyword>
<dbReference type="RefSeq" id="WP_320510373.1">
    <property type="nucleotide sequence ID" value="NZ_JAXCLW010000009.1"/>
</dbReference>
<protein>
    <submittedName>
        <fullName evidence="2">Uncharacterized protein</fullName>
    </submittedName>
</protein>
<proteinExistence type="predicted"/>
<keyword evidence="1" id="KW-0812">Transmembrane</keyword>
<evidence type="ECO:0000313" key="3">
    <source>
        <dbReference type="Proteomes" id="UP001279642"/>
    </source>
</evidence>
<feature type="transmembrane region" description="Helical" evidence="1">
    <location>
        <begin position="130"/>
        <end position="148"/>
    </location>
</feature>
<dbReference type="EMBL" id="JAXCLW010000009">
    <property type="protein sequence ID" value="MDY0885298.1"/>
    <property type="molecule type" value="Genomic_DNA"/>
</dbReference>
<comment type="caution">
    <text evidence="2">The sequence shown here is derived from an EMBL/GenBank/DDBJ whole genome shotgun (WGS) entry which is preliminary data.</text>
</comment>
<dbReference type="Proteomes" id="UP001279642">
    <property type="component" value="Unassembled WGS sequence"/>
</dbReference>
<gene>
    <name evidence="2" type="ORF">SMD27_20825</name>
</gene>
<name>A0ABU5EFW2_9PROT</name>
<reference evidence="2 3" key="1">
    <citation type="journal article" date="2016" name="Antonie Van Leeuwenhoek">
        <title>Dongia soli sp. nov., isolated from soil from Dokdo, Korea.</title>
        <authorList>
            <person name="Kim D.U."/>
            <person name="Lee H."/>
            <person name="Kim H."/>
            <person name="Kim S.G."/>
            <person name="Ka J.O."/>
        </authorList>
    </citation>
    <scope>NUCLEOTIDE SEQUENCE [LARGE SCALE GENOMIC DNA]</scope>
    <source>
        <strain evidence="2 3">D78</strain>
    </source>
</reference>
<sequence>MLPSEDLLHRTYVFTKSGLSVNCSIWRIDEVLAYATFTDETALYLPGAFESGLPPALCKILQDLDRARATWSLEKVERDPWLDVVRADLELDLARAQAEMNRRFLFGTFERHAAELAGETATKAVAKRRFYLALVVVPPAIGSCTAILSPH</sequence>
<accession>A0ABU5EFW2</accession>
<evidence type="ECO:0000256" key="1">
    <source>
        <dbReference type="SAM" id="Phobius"/>
    </source>
</evidence>
<organism evidence="2 3">
    <name type="scientific">Dongia soli</name>
    <dbReference type="NCBI Taxonomy" id="600628"/>
    <lineage>
        <taxon>Bacteria</taxon>
        <taxon>Pseudomonadati</taxon>
        <taxon>Pseudomonadota</taxon>
        <taxon>Alphaproteobacteria</taxon>
        <taxon>Rhodospirillales</taxon>
        <taxon>Dongiaceae</taxon>
        <taxon>Dongia</taxon>
    </lineage>
</organism>
<evidence type="ECO:0000313" key="2">
    <source>
        <dbReference type="EMBL" id="MDY0885298.1"/>
    </source>
</evidence>